<dbReference type="RefSeq" id="WP_219849151.1">
    <property type="nucleotide sequence ID" value="NZ_CP059491.1"/>
</dbReference>
<dbReference type="Gene3D" id="1.10.287.1060">
    <property type="entry name" value="ESAT-6-like"/>
    <property type="match status" value="1"/>
</dbReference>
<dbReference type="KEGG" id="gji:H1R19_12230"/>
<sequence length="106" mass="11320">MELEADLERLRAVAQDVAETHGDITDHWSRITKRAESLFGGTWSGTAADSYSEPWGHCCEGVASVVAGLETMGGLLASAAQTYAHSDTSSARHIEDSAPYTALRLP</sequence>
<reference evidence="4" key="1">
    <citation type="submission" date="2020-07" db="EMBL/GenBank/DDBJ databases">
        <title>novel species isolated from the respiratory tract of Marmot.</title>
        <authorList>
            <person name="Zhang G."/>
        </authorList>
    </citation>
    <scope>NUCLEOTIDE SEQUENCE [LARGE SCALE GENOMIC DNA]</scope>
    <source>
        <strain evidence="4">686</strain>
    </source>
</reference>
<feature type="region of interest" description="Disordered" evidence="2">
    <location>
        <begin position="87"/>
        <end position="106"/>
    </location>
</feature>
<organism evidence="3 4">
    <name type="scientific">Gordonia jinghuaiqii</name>
    <dbReference type="NCBI Taxonomy" id="2758710"/>
    <lineage>
        <taxon>Bacteria</taxon>
        <taxon>Bacillati</taxon>
        <taxon>Actinomycetota</taxon>
        <taxon>Actinomycetes</taxon>
        <taxon>Mycobacteriales</taxon>
        <taxon>Gordoniaceae</taxon>
        <taxon>Gordonia</taxon>
    </lineage>
</organism>
<evidence type="ECO:0000256" key="2">
    <source>
        <dbReference type="SAM" id="MobiDB-lite"/>
    </source>
</evidence>
<dbReference type="AlphaFoldDB" id="A0A7D7QG60"/>
<evidence type="ECO:0000313" key="3">
    <source>
        <dbReference type="EMBL" id="QMS99763.1"/>
    </source>
</evidence>
<name>A0A7D7QG60_9ACTN</name>
<evidence type="ECO:0000256" key="1">
    <source>
        <dbReference type="RuleBase" id="RU362001"/>
    </source>
</evidence>
<keyword evidence="4" id="KW-1185">Reference proteome</keyword>
<evidence type="ECO:0000313" key="4">
    <source>
        <dbReference type="Proteomes" id="UP000515663"/>
    </source>
</evidence>
<dbReference type="Proteomes" id="UP000515663">
    <property type="component" value="Chromosome"/>
</dbReference>
<accession>A0A7D7QG60</accession>
<dbReference type="InterPro" id="IPR010310">
    <property type="entry name" value="T7SS_ESAT-6-like"/>
</dbReference>
<comment type="similarity">
    <text evidence="1">Belongs to the WXG100 family.</text>
</comment>
<protein>
    <recommendedName>
        <fullName evidence="1">ESAT-6-like protein</fullName>
    </recommendedName>
</protein>
<gene>
    <name evidence="3" type="ORF">H1R19_12230</name>
</gene>
<proteinExistence type="inferred from homology"/>
<dbReference type="Pfam" id="PF06013">
    <property type="entry name" value="WXG100"/>
    <property type="match status" value="1"/>
</dbReference>
<dbReference type="EMBL" id="CP059491">
    <property type="protein sequence ID" value="QMS99763.1"/>
    <property type="molecule type" value="Genomic_DNA"/>
</dbReference>
<dbReference type="InterPro" id="IPR036689">
    <property type="entry name" value="ESAT-6-like_sf"/>
</dbReference>
<dbReference type="SUPFAM" id="SSF140453">
    <property type="entry name" value="EsxAB dimer-like"/>
    <property type="match status" value="1"/>
</dbReference>
<dbReference type="NCBIfam" id="TIGR03930">
    <property type="entry name" value="WXG100_ESAT6"/>
    <property type="match status" value="1"/>
</dbReference>